<feature type="compositionally biased region" description="Low complexity" evidence="2">
    <location>
        <begin position="1246"/>
        <end position="1267"/>
    </location>
</feature>
<dbReference type="GO" id="GO:0005096">
    <property type="term" value="F:GTPase activator activity"/>
    <property type="evidence" value="ECO:0007669"/>
    <property type="project" value="UniProtKB-KW"/>
</dbReference>
<feature type="compositionally biased region" description="Low complexity" evidence="2">
    <location>
        <begin position="546"/>
        <end position="555"/>
    </location>
</feature>
<feature type="compositionally biased region" description="Basic and acidic residues" evidence="2">
    <location>
        <begin position="469"/>
        <end position="480"/>
    </location>
</feature>
<evidence type="ECO:0000256" key="1">
    <source>
        <dbReference type="ARBA" id="ARBA00022468"/>
    </source>
</evidence>
<feature type="compositionally biased region" description="Low complexity" evidence="2">
    <location>
        <begin position="512"/>
        <end position="526"/>
    </location>
</feature>
<feature type="region of interest" description="Disordered" evidence="2">
    <location>
        <begin position="1044"/>
        <end position="1135"/>
    </location>
</feature>
<feature type="compositionally biased region" description="Basic and acidic residues" evidence="2">
    <location>
        <begin position="1319"/>
        <end position="1340"/>
    </location>
</feature>
<feature type="compositionally biased region" description="Low complexity" evidence="2">
    <location>
        <begin position="1060"/>
        <end position="1076"/>
    </location>
</feature>
<gene>
    <name evidence="6" type="primary">LOC725588</name>
</gene>
<feature type="compositionally biased region" description="Low complexity" evidence="2">
    <location>
        <begin position="1213"/>
        <end position="1226"/>
    </location>
</feature>
<dbReference type="Pfam" id="PF00620">
    <property type="entry name" value="RhoGAP"/>
    <property type="match status" value="1"/>
</dbReference>
<feature type="compositionally biased region" description="Low complexity" evidence="2">
    <location>
        <begin position="779"/>
        <end position="790"/>
    </location>
</feature>
<keyword evidence="1" id="KW-0343">GTPase activation</keyword>
<feature type="region of interest" description="Disordered" evidence="2">
    <location>
        <begin position="751"/>
        <end position="813"/>
    </location>
</feature>
<feature type="compositionally biased region" description="Low complexity" evidence="2">
    <location>
        <begin position="570"/>
        <end position="595"/>
    </location>
</feature>
<feature type="region of interest" description="Disordered" evidence="2">
    <location>
        <begin position="1293"/>
        <end position="1398"/>
    </location>
</feature>
<sequence length="1398" mass="153447">MAERPGGRRRSRRDSVETGGSLRGTPPTSKERRTKRSSKPSKERWLLTRKTWRYMADAGRRLIPDGAHNRPEDIPKIEQYFQEVCQKEPRFLLWRKASYPGTLGFRSQRRRRQVKGGSCRTKASSADEADEVARNPPRGFVLQTTTAGKFDLAKAKREWLLATEGGSTPSSPVERRKFLQEDSEVKALADMLQKYLNMQSEVGGGDGMRSTARSGVVGEGEGKESFDYQNLITRLQQHLDLMIAQAKLEELSVQRAATDKEKVPRSMQSYQGDYVHKSLMETISRHYSKSGTREHVISAILTDRKLLEKLYFDLRCTRGFRGPRATGAYTSPSSRWWTHQRPRVTSKDSAEDWLSKRDPISPPLIAVQEPSTDHGPVEDGVQTDPVPREVLDAALLERERDESKEVVAVHKSTGRRRSSVDNDDVSPSVSDTIKRYLRMARKKSMDADKVDRFKRVNYDRNLRNIKAKGETTKLGDDDGNNKGCQTEDNWAVNYREMSSVENPSENLSDGDTATSPPSRNASSRSSIDAGLGSEEPLTPKHHHHQSFLSHLLHGSNAHKDKPHSAPGSPALTSSSANSAGGTAMQKSKSSSSVVHHGSRLVAKKIWRSRSKSTSRASNQPSVWTPQGKCTWAGTTGRRVTLQDTPLRSLSEIERKVLCKVAVAKLQALNLGVHIRPPSESFGSNTVVTKPKRRAPLLKRKALTTGFFDNKGKDDKEKDSPGGLVFGIPLSQCLENDRIARIAAGEVSDVGCLSRSSRHGSRTSFTSLIEPTVAAKTDEGGSSESLSSKGGALTGSDSGVLELSDSGGGGPPGEWDAVPGIVRQCIRHLENTGLRTLGVFRVSPSKKRVRQLREDFDCGRETKIGPDQCPHDVAALLKEFFRDLPDPLLCRDLYQAFVHTQKIRNRRLQQEALQHLVQLLPTPNRETLWALLNFLNVVAANSEDQKNERGEWVAGNKMDTTNLATVFAPNILHCVKPGQRSEVSAERAEERIDVINVVRALLEHATTLFTVPAALLDEVYLHMMDTHPADLDLALSRRVEEQCGDEADPCSEAENFSVEETTLTTSATTTAGTTTSTRKVWTREQCLHQTAGVGGDIGPRPRRPKRPGSRRKEEGRSNSVDSGSSEDPADPRRRSSPMVITASLTIPMSGAFTLNLDDPDIPYIEETPKQPSAPPRRQRQRSISGCSEGGRHGSDSAVGSSATLSGDQVPSSPPSWASSPPASPDSAVTAVSYIPDQQAVLQRVSFTTSSEVRQVTRSSSSQETSRSTAAPYTPSITSIGGAVLRSKTADIERMLQISRPDTGISLGSQQAKTTSSTSSESKKYTKRRYTDSRHQTRHIPDSDTLAGKNTVSVSSSSSVAISSASSAAAGQNQRGGAAQPVWKRRELISSAPKDREGYF</sequence>
<proteinExistence type="predicted"/>
<name>A0A7M7MG10_APIME</name>
<dbReference type="CTD" id="43781"/>
<feature type="compositionally biased region" description="Basic and acidic residues" evidence="2">
    <location>
        <begin position="1382"/>
        <end position="1398"/>
    </location>
</feature>
<dbReference type="GO" id="GO:0007165">
    <property type="term" value="P:signal transduction"/>
    <property type="evidence" value="ECO:0007669"/>
    <property type="project" value="InterPro"/>
</dbReference>
<feature type="region of interest" description="Disordered" evidence="2">
    <location>
        <begin position="1156"/>
        <end position="1226"/>
    </location>
</feature>
<dbReference type="OrthoDB" id="10024839at2759"/>
<feature type="region of interest" description="Disordered" evidence="2">
    <location>
        <begin position="1"/>
        <end position="44"/>
    </location>
</feature>
<feature type="compositionally biased region" description="Basic residues" evidence="2">
    <location>
        <begin position="1099"/>
        <end position="1108"/>
    </location>
</feature>
<feature type="compositionally biased region" description="Polar residues" evidence="2">
    <location>
        <begin position="613"/>
        <end position="624"/>
    </location>
</feature>
<evidence type="ECO:0000313" key="4">
    <source>
        <dbReference type="EnsemblMetazoa" id="XP_026295020"/>
    </source>
</evidence>
<dbReference type="PANTHER" id="PTHR12635:SF7">
    <property type="entry name" value="RHO GTPASE ACTIVATING PROTEIN 6-RELATED"/>
    <property type="match status" value="1"/>
</dbReference>
<organism evidence="4">
    <name type="scientific">Apis mellifera</name>
    <name type="common">Honeybee</name>
    <dbReference type="NCBI Taxonomy" id="7460"/>
    <lineage>
        <taxon>Eukaryota</taxon>
        <taxon>Metazoa</taxon>
        <taxon>Ecdysozoa</taxon>
        <taxon>Arthropoda</taxon>
        <taxon>Hexapoda</taxon>
        <taxon>Insecta</taxon>
        <taxon>Pterygota</taxon>
        <taxon>Neoptera</taxon>
        <taxon>Endopterygota</taxon>
        <taxon>Hymenoptera</taxon>
        <taxon>Apocrita</taxon>
        <taxon>Aculeata</taxon>
        <taxon>Apoidea</taxon>
        <taxon>Anthophila</taxon>
        <taxon>Apidae</taxon>
        <taxon>Apis</taxon>
    </lineage>
</organism>
<dbReference type="PROSITE" id="PS50238">
    <property type="entry name" value="RHOGAP"/>
    <property type="match status" value="1"/>
</dbReference>
<accession>A0A8B8GTI1</accession>
<dbReference type="SMART" id="SM00324">
    <property type="entry name" value="RhoGAP"/>
    <property type="match status" value="1"/>
</dbReference>
<dbReference type="Gene3D" id="1.10.555.10">
    <property type="entry name" value="Rho GTPase activation protein"/>
    <property type="match status" value="1"/>
</dbReference>
<evidence type="ECO:0000313" key="5">
    <source>
        <dbReference type="Proteomes" id="UP000005203"/>
    </source>
</evidence>
<dbReference type="GeneID" id="725588"/>
<feature type="compositionally biased region" description="Polar residues" evidence="2">
    <location>
        <begin position="499"/>
        <end position="511"/>
    </location>
</feature>
<feature type="compositionally biased region" description="Basic residues" evidence="2">
    <location>
        <begin position="596"/>
        <end position="612"/>
    </location>
</feature>
<dbReference type="SUPFAM" id="SSF48350">
    <property type="entry name" value="GTPase activation domain, GAP"/>
    <property type="match status" value="1"/>
</dbReference>
<evidence type="ECO:0000313" key="6">
    <source>
        <dbReference type="RefSeq" id="XP_026295020.1"/>
    </source>
</evidence>
<accession>A0A7M7MG10</accession>
<evidence type="ECO:0000259" key="3">
    <source>
        <dbReference type="PROSITE" id="PS50238"/>
    </source>
</evidence>
<evidence type="ECO:0000256" key="2">
    <source>
        <dbReference type="SAM" id="MobiDB-lite"/>
    </source>
</evidence>
<dbReference type="Proteomes" id="UP000005203">
    <property type="component" value="Linkage group LG2"/>
</dbReference>
<protein>
    <submittedName>
        <fullName evidence="6">Uncharacterized protein LOC725588</fullName>
    </submittedName>
</protein>
<dbReference type="RefSeq" id="XP_026295020.1">
    <property type="nucleotide sequence ID" value="XM_026439235.1"/>
</dbReference>
<dbReference type="EnsemblMetazoa" id="XM_026439235">
    <property type="protein sequence ID" value="XP_026295020"/>
    <property type="gene ID" value="LOC725588"/>
</dbReference>
<dbReference type="InterPro" id="IPR037863">
    <property type="entry name" value="RHOGAP6/36"/>
</dbReference>
<reference evidence="4" key="1">
    <citation type="submission" date="2021-01" db="UniProtKB">
        <authorList>
            <consortium name="EnsemblMetazoa"/>
        </authorList>
    </citation>
    <scope>IDENTIFICATION</scope>
    <source>
        <strain evidence="4">DH4</strain>
    </source>
</reference>
<dbReference type="InterPro" id="IPR008936">
    <property type="entry name" value="Rho_GTPase_activation_prot"/>
</dbReference>
<dbReference type="KEGG" id="ame:725588"/>
<dbReference type="InterPro" id="IPR000198">
    <property type="entry name" value="RhoGAP_dom"/>
</dbReference>
<keyword evidence="5" id="KW-1185">Reference proteome</keyword>
<feature type="domain" description="Rho-GAP" evidence="3">
    <location>
        <begin position="800"/>
        <end position="1008"/>
    </location>
</feature>
<dbReference type="PANTHER" id="PTHR12635">
    <property type="entry name" value="RHO-GTPASE-ACTIVATING PROTEIN 6 FAMILY MEMBER"/>
    <property type="match status" value="1"/>
</dbReference>
<feature type="region of interest" description="Disordered" evidence="2">
    <location>
        <begin position="469"/>
        <end position="629"/>
    </location>
</feature>
<feature type="compositionally biased region" description="Low complexity" evidence="2">
    <location>
        <begin position="1350"/>
        <end position="1368"/>
    </location>
</feature>
<feature type="region of interest" description="Disordered" evidence="2">
    <location>
        <begin position="110"/>
        <end position="132"/>
    </location>
</feature>
<feature type="region of interest" description="Disordered" evidence="2">
    <location>
        <begin position="1245"/>
        <end position="1275"/>
    </location>
</feature>
<feature type="compositionally biased region" description="Polar residues" evidence="2">
    <location>
        <begin position="1196"/>
        <end position="1207"/>
    </location>
</feature>
<reference evidence="6" key="2">
    <citation type="submission" date="2025-04" db="UniProtKB">
        <authorList>
            <consortium name="RefSeq"/>
        </authorList>
    </citation>
    <scope>IDENTIFICATION</scope>
    <source>
        <strain evidence="6">DH4</strain>
        <tissue evidence="6">Whole body</tissue>
    </source>
</reference>